<dbReference type="Proteomes" id="UP000314294">
    <property type="component" value="Unassembled WGS sequence"/>
</dbReference>
<feature type="region of interest" description="Disordered" evidence="1">
    <location>
        <begin position="1"/>
        <end position="33"/>
    </location>
</feature>
<reference evidence="2 3" key="1">
    <citation type="submission" date="2019-03" db="EMBL/GenBank/DDBJ databases">
        <title>First draft genome of Liparis tanakae, snailfish: a comprehensive survey of snailfish specific genes.</title>
        <authorList>
            <person name="Kim W."/>
            <person name="Song I."/>
            <person name="Jeong J.-H."/>
            <person name="Kim D."/>
            <person name="Kim S."/>
            <person name="Ryu S."/>
            <person name="Song J.Y."/>
            <person name="Lee S.K."/>
        </authorList>
    </citation>
    <scope>NUCLEOTIDE SEQUENCE [LARGE SCALE GENOMIC DNA]</scope>
    <source>
        <tissue evidence="2">Muscle</tissue>
    </source>
</reference>
<gene>
    <name evidence="2" type="ORF">EYF80_061576</name>
</gene>
<keyword evidence="3" id="KW-1185">Reference proteome</keyword>
<sequence>MKQRERTPSGEPRLENPVWRTPSGEPRLENPRRPRCSNQWSGWELWETLGPQATVVVVIESKLHVSFHVRKSHLLFRFLVILII</sequence>
<evidence type="ECO:0000313" key="3">
    <source>
        <dbReference type="Proteomes" id="UP000314294"/>
    </source>
</evidence>
<dbReference type="EMBL" id="SRLO01007086">
    <property type="protein sequence ID" value="TNN28276.1"/>
    <property type="molecule type" value="Genomic_DNA"/>
</dbReference>
<name>A0A4Z2EHJ0_9TELE</name>
<comment type="caution">
    <text evidence="2">The sequence shown here is derived from an EMBL/GenBank/DDBJ whole genome shotgun (WGS) entry which is preliminary data.</text>
</comment>
<protein>
    <submittedName>
        <fullName evidence="2">Uncharacterized protein</fullName>
    </submittedName>
</protein>
<evidence type="ECO:0000256" key="1">
    <source>
        <dbReference type="SAM" id="MobiDB-lite"/>
    </source>
</evidence>
<evidence type="ECO:0000313" key="2">
    <source>
        <dbReference type="EMBL" id="TNN28276.1"/>
    </source>
</evidence>
<proteinExistence type="predicted"/>
<dbReference type="AlphaFoldDB" id="A0A4Z2EHJ0"/>
<feature type="compositionally biased region" description="Basic and acidic residues" evidence="1">
    <location>
        <begin position="1"/>
        <end position="14"/>
    </location>
</feature>
<accession>A0A4Z2EHJ0</accession>
<organism evidence="2 3">
    <name type="scientific">Liparis tanakae</name>
    <name type="common">Tanaka's snailfish</name>
    <dbReference type="NCBI Taxonomy" id="230148"/>
    <lineage>
        <taxon>Eukaryota</taxon>
        <taxon>Metazoa</taxon>
        <taxon>Chordata</taxon>
        <taxon>Craniata</taxon>
        <taxon>Vertebrata</taxon>
        <taxon>Euteleostomi</taxon>
        <taxon>Actinopterygii</taxon>
        <taxon>Neopterygii</taxon>
        <taxon>Teleostei</taxon>
        <taxon>Neoteleostei</taxon>
        <taxon>Acanthomorphata</taxon>
        <taxon>Eupercaria</taxon>
        <taxon>Perciformes</taxon>
        <taxon>Cottioidei</taxon>
        <taxon>Cottales</taxon>
        <taxon>Liparidae</taxon>
        <taxon>Liparis</taxon>
    </lineage>
</organism>